<name>A0ABR2K188_9EUKA</name>
<reference evidence="2 3" key="1">
    <citation type="submission" date="2024-04" db="EMBL/GenBank/DDBJ databases">
        <title>Tritrichomonas musculus Genome.</title>
        <authorList>
            <person name="Alves-Ferreira E."/>
            <person name="Grigg M."/>
            <person name="Lorenzi H."/>
            <person name="Galac M."/>
        </authorList>
    </citation>
    <scope>NUCLEOTIDE SEQUENCE [LARGE SCALE GENOMIC DNA]</scope>
    <source>
        <strain evidence="2 3">EAF2021</strain>
    </source>
</reference>
<evidence type="ECO:0000313" key="3">
    <source>
        <dbReference type="Proteomes" id="UP001470230"/>
    </source>
</evidence>
<evidence type="ECO:0008006" key="4">
    <source>
        <dbReference type="Google" id="ProtNLM"/>
    </source>
</evidence>
<accession>A0ABR2K188</accession>
<dbReference type="Proteomes" id="UP001470230">
    <property type="component" value="Unassembled WGS sequence"/>
</dbReference>
<dbReference type="EMBL" id="JAPFFF010000008">
    <property type="protein sequence ID" value="KAK8884869.1"/>
    <property type="molecule type" value="Genomic_DNA"/>
</dbReference>
<comment type="caution">
    <text evidence="2">The sequence shown here is derived from an EMBL/GenBank/DDBJ whole genome shotgun (WGS) entry which is preliminary data.</text>
</comment>
<protein>
    <recommendedName>
        <fullName evidence="4">Nucleoplasmin-like domain-containing protein</fullName>
    </recommendedName>
</protein>
<evidence type="ECO:0000313" key="2">
    <source>
        <dbReference type="EMBL" id="KAK8884869.1"/>
    </source>
</evidence>
<keyword evidence="3" id="KW-1185">Reference proteome</keyword>
<sequence length="134" mass="14601">MSGEGEANQAGATQTPFKYEVTSEKSVVIDFSGNEENDASILTVELPTENDAVKAPEGEVKVFIVTKGEEKNEICSFSPEDTNEKEVQFTATKDDEPTILVEGPGTVIVSGVFSKEEDFSDEEEEEEENAEAKQ</sequence>
<feature type="region of interest" description="Disordered" evidence="1">
    <location>
        <begin position="113"/>
        <end position="134"/>
    </location>
</feature>
<gene>
    <name evidence="2" type="ORF">M9Y10_043990</name>
</gene>
<proteinExistence type="predicted"/>
<evidence type="ECO:0000256" key="1">
    <source>
        <dbReference type="SAM" id="MobiDB-lite"/>
    </source>
</evidence>
<feature type="compositionally biased region" description="Acidic residues" evidence="1">
    <location>
        <begin position="118"/>
        <end position="134"/>
    </location>
</feature>
<organism evidence="2 3">
    <name type="scientific">Tritrichomonas musculus</name>
    <dbReference type="NCBI Taxonomy" id="1915356"/>
    <lineage>
        <taxon>Eukaryota</taxon>
        <taxon>Metamonada</taxon>
        <taxon>Parabasalia</taxon>
        <taxon>Tritrichomonadida</taxon>
        <taxon>Tritrichomonadidae</taxon>
        <taxon>Tritrichomonas</taxon>
    </lineage>
</organism>